<dbReference type="PROSITE" id="PS00626">
    <property type="entry name" value="RCC1_2"/>
    <property type="match status" value="1"/>
</dbReference>
<dbReference type="EMBL" id="LJIJ01000003">
    <property type="protein sequence ID" value="ODN06550.1"/>
    <property type="molecule type" value="Genomic_DNA"/>
</dbReference>
<sequence>MTSMNIVLRIQLRLDSKWAKTDLQRALDSDGVYQLWNEMVKDGEITGSFSDGILNAAGITARKGENGHYYCGMRALTCTCCDGICGPHSGCNCGPCQSLDKEEEARQFASSHTVILSSMIHQSWTWGRKPSAIELKECLEALVNEQKIAEVDHASNSLYSKELWMRLVIGYRYFAALAHQQPNPAKLIKTRTNSSIFMKDCKPSSSSRSVEDPTFGLARVGYRAVFGFACSFLRRAWRTGQDTDLCTELLTEALDALRNLPEGLLFEDSKINPMWLEIVDKSEAFLRTVVVGNVGGDRDRETFTVPVPLQDQYLALCLLLELAAQRGTLSRFLDCVLLLLDLYESRKKSRMDNRMEGSDIVAPLVPFLRRMESLPITKAQTTVVDSNFEIAPESENEPEKMSPTESFLFYTPLPASDYSLIDIKRAAVFLMAHLDRLAQPHNPPTSFCKVPFNGHWQEVLTMGTLGWGSLYAGGVGPQHCDILGELGVKQICCAERLLMILTQAGKVYTMYYNSEAQCPQVVDGFSGAEITKIATYPDAKHYLALTKDGRMYSWGCGDGGRLGHGDFTSRDEPTLIQNLVGKTIVHIACGGSYSAAITDTGELYTWGRGTYGRLGHGNSEDQNVPLYISSLRWHVIVDVACGSGDAQTLAVTNEGFLFSWGDGDYGKLGRGGSDSCKVPRLIEKLDGIPIEKVHCGAQFSVALTKTGAVYTWGKGDHFRLGHGTEEHVRYPRIVEALTGKVVKSISVGSMHTLALTQDGLVFGWGRNEQGQLGDLPGAYVTKPTLIPSLKGCPIIGIACGPSQSFVWSTNNCWNVEPRLPFVVDVNKRTLELLNTLLANVWDGIEGEAGAGRPPCQQKECIAVSTLNLLKLQLYSVLSHAFHLESLGLSPGDKLLENLKSKVVALASGSKVVHSVQKAAQSTLQVGWSLLIPTAEERARALSSLLPCTLDPYSVPPGKKFMTDLLVSSLTTDGGLEIALNAAIKAEMETTKDNPKKEQEIKYCDSSLLLHDNLLSDQAILEVQAKCSGVVGGAAAAAALNSSSDAVDQGIPLLNLVKQLIKSASINSVGKISSLCPPASGGTAPSSNNSASNVMVASVNSVNSASMHHAVPSFTNLASRNSTSFHVQQQQQQHTNLLESSSGTTLKVRRNSNDKSPSLMLLLRFQRLLLSRIFYAQSQMIHGDQSWEKEMQGTESLLGRYICHLVAHVNETISSATSVVLQSPNVFSKVANILDEDIAGVLFPELLVSLLILSIGVDGFSSICQTSKLETPKLPPDLKSNKNLCLGLGFLRRANFVKPLITLLETLNCFNRLAPSCDIEDTEALSWPGIIAPQHNWNVQYQKGDDDLPTITKADVENHTRDGGCWIILNGKVYDIKEFRSSASCGSEVLNNYIGKDASAAFEAAKHSDKAKQLLQRYLIGNFACSDSRRLQSPDPSSISSPLIDAQRSLSLLLGLYSYSLVNGLSPQPCEIECKEVLQMPFMQGGLEGKVGMNQFVESLERSSVSRTTWFEENGEKVTSSNMSQISQNQSPLQPHRTDSIDSVNEDLGKKDALSLLDKNSEGLETKAIHFINSFLCNDCNEVSVRTFLGMLERHAKESHFLTHQEFTYYHPIEQVGRLLIAVFLKHLNLATVLFSLIEKEIEGHGPMKLPRALKEVLSHVNQTKWSLVKQKQELNTCYRDVCSRVIERCRFLLSEIRFVDAPEMRAYRKQIFLQYHSRWRSAIRKILKDIKLAKHAAQRHSRPEDIVNTNIQSQDSHNISPNTSSAALLYANSTQVPLLASSGLPISSNNSGAIILQCKSAPAVVLDKKCACCSSSQSSYPVASSQNLASSDSHFRNCVYYNQNNISATPVPPPTLGEHEVITSYDLKCNNSTDLGSNASSSDEKQKMLKTEQTGKKSSENFEANPGDGNRDQPHWEKGGSSATPIAAGASGNSSSSTFTPRLKSTSKYQGSSRVYCLQVPDMSELKNRCNSIIHFVTGGFSSESWPTVTSIRRALKEQNTRAKKRLEGLSLITQLLRTSNLIPSSKYLLMVGWHGVVNSALQNRNFLSKIDESIQQSFPYLRTKIFLVHSELLKWALLDLRRITIESRSHGSESRSLKRGARFKENINHRDRIGLGTLSQARFILALIAILSENMYGSVVSHLISMGLLSVIQTLLSCVGPDSVCFNTEKAKLASLNVAFEEMIYKSKPPPLPLTGAEMAALMKVGTPQSVTWSNGTTNSYRMGKEGKYDLKLADPPVAQESESDSESFDEDGIYETSCVGKHPTALIRNSCLHLMRIIAVSIGLHSDTMQESAVRSFASLLKEIVYNGCTLREEDRQTEKQFLACQQYDEWAHLGFCRAITISSKICDALSSTPWINMCLEMVENVDANFIDLPKQVLVLRVLKSVLPISKSMDLNTKTVLLKRIFKIMGTRILMLIKDPSIENDDYITKQESFVKLTVPMTASHSSTVVEECVSLIRCLLDVREWCFLIRSFIQTTVMHLCESPFHLPIKLNDHHPELDLEKQNPPAVNSTVADPEFMSNDRMFCAVLAVIGGYDSRIRVGGTVRINEDKTELGGGSSDQTGVLCRISSSGRIYVQDDFGSIKRYALSALDCVPELCFNPRVLPESDETTGLWVQLISLAMGTIRVKDWTTVSVVYSDAVISQLLVRQQELLQILQAISVLTGHQELLRKVLRQIWKEEPELSTDDKSSSTGEAAENTARSSKRSMFLFEKVLGKATQPSPVKAIFCRKELEEAALTIYQHLAAINRKHQETVLENDPAKSLIKCVWSTTNTIASVPSIEDQVRSPTSEASAGSAAEPGSLSSKNIAKAAACNKKISTPAAPVVQQLMDMGFPRDSVEAALKALTTEQQAVSPSPETLVAWILEHYYHDYRPPTETSNQRQSSINTHSSTEAELSDSDSISEEFEDIDASGHDTCVQPEIFKKPSDFNSNDEYARYVQEQISIGMTVRCCLTFDDLYEGDIGKVVKLDLDGLHDLNVQVDWQQKGGKHWVGYIHVEMLGYPLPVPQPVPAHMQNPTLHMASMAVAAGQNQLPKSQLANSHNQIRIGDRVRLTPSLLRIDFGPDGRNIYPQWGNNVSDLADFGIVTNICGEQATVKFGNNVKATGPLNELSLDISTHPGVVCDGCFASPIIGPRFKCKLCYSYDYCQQCFGEKKCHPHPFYRINEAGVPSIFAGKPGRAKEGTGATGATQKAGNIQPLVTGILKEWSKCVKQINVSSLDTWAYRLIDGNPTTFWQSCGNQGKHWMMLEMQPNVLVQHLKMTVDPSDGSYMPSKVSISVGSSTANMKDLTFILIPSTAAVVTLLSDLKEYYRFIEINILQCRNGGIDCRIHGLNVVGRQRSDSDEFVRSFSFLASDGEEQEDIEEFVDVCSTTAPNLTSSTAPDFKTRRSSSTDSAALPFGHRQLISRREPACIRVLVWGLNDKDQLGGLKGSKIKTPLFSETLSTLKPVHICGGSKSLFIISQDGRVYSCGEGTNGRLGLGHSNNVSVPQQLTALSPYVVKKVAVHSGGKHAMALTTDGKVFSWGEGDEGKLGHGNTVTYERPKLVEALKSKRIREIACGSSHSAAITSGGELYTWGLGEYGRLGHGDNVTQTLPKLVEALVGKRVLQVACGSRDAQTLALTDEGMVYSWGDGDFGKLGRGGSEGCAVPQNIEKLNGLGVCQIECGAQFSLALTKYGQVWTWGKGDYFRLGHNDDRHVRKPTLVEPLKGKKIVHVAVGALHCLAVTDTGQVFGWGDNDHGQQGNGTTVVNRKPTLVQGLESVKVTKVACGSSHSVAWTSPEVSYVKGNETVMFKVSRDPLGIHSLGYTVSAPEDTEFVPDNENSSRYNGVEALNTSADAYDSRMAMAALLLDSGEYHPDDAPDSVAQVIGVETVVYDRASMNLIGSSYQPINSNVRLADNEVGGVETIVSDDKPNRPSLSKILVSLESTSAQQQALQHILNALQIMIAREIIVAALVPPHSTSLINNNEFDKVSTSGLQKIPPDLSTRCDSLGTSPSLTSLMLSLDGSVAKDVDMAQGGGEAPADGSLEILNDTFGVDNEFHEESLASAEGASPSFSFSSHGSQLSGSGISVIAAALVSDSQQLIENPEDEDQSLCLSKVDDFVGLFTQEEACVLVDLLKIGVAGRAGHDAKQIISSMLLALSKAQPSVAEMLLELCVTELEDVAANMDFVRTLPAPVVQESSHPYSDNSFNTGRVKIPGAEQLRVEFDVQCSTEKRHDPLTIMDGSGRIIAVRSGREPGDWTPDIRVKGDELLWKFQSDSSVNGWGWRFTVYPLMPSFGAHDLLSDRAVLSRPSVDAVMCLLDDNLDILPRSRGVNLALRLVAALAASAQAGFLNAVQRMWALQRLRKVIRIISAVILKSTTDTTTMVVNFGSGSANGVTSSSGGGLLNRNACLRGLRGLPDLLLKQYEYEEPIVRSGKHLTYSPFFKVLAALACDLSMDSLPSISDSYRWSWFRKYCLAARVTSGLLNRSDLPVPFKSEVVNKISEMHSKEDIASMSFMSQDVFRQEHDEQLISWLNRRPEDWTLSWGGTGTIYGWGHNHRGQLGGVEGAKVKLPASCHSLSSLRPVQIIGGEQTLFIVTIDGKVYATGYGVGGRLGIGGLESVSTPTLLESISHVFIKKVAVNSGGKHCLALSADGDVYSWGEGDDGKLGHGNKSNCDRPRIIEALRGKEIVDIACGGAHSAAITARGELFTWGKGRYGRLGHGDGEDQLRPKLVESLKGYKVIDVACGSGDAQTLCITDDDCTWSWGDGDYGKLGRGGSDGCKTPMKIESLCGQGVQKVECGSQFSVALTRLGVVYTWGKGDYHRLGHGTDDHVRRPKKVAALQGKKVICIATGSLHCVACTDTGEVYTGGTTMKGSWEMEPRTRFRDHVSFIILNVIPKGKKINKVTCGSAHTLAWTTNKPNNTGRLPTETPMEYDLLKDILILTLRNRIVLLHYFSDVFCPHIPMFLLGHEGASDGVISFDTNKLRGLLVSSAKEMAFRKVIHATMVRERQHGPVIELNRIQVKRARGKGGLAGPDGVKSVFGQMVAKMHLLTQETLFLPHRVWKVKFVGESVDDCGGGYSESIAEMCDELMNGSLPLLILTPNGREESGTSRDCFILNPSVRSHLNMKMFKFLGVLMGIAIRTGSPLSLNLAEPVWKQLAGMPLTASDLSEIDRHYLQGLLYIRDCNNEEKAISYLDYPFSTTSAAGNEVQLSHAHKKITIENRQEYFRMALNYRLHEFDEAVAAVREGMSQVVPVPLLSLFTGFELETMVCGSPDIPLTLLKSVATYKGVDPTAPLIQWFWEVMEEFTSQERSLFLRFVWGRTRLPRTIADFRGRDFVIQVMDKYNPPDHFLPESYTCFFLLKMPRYSCKYVLRDKVKYAIYFCKSIDTDEYARVAIPGSVATADETPDESNDGVDTDTSEDPIIMDYPSPSSAH</sequence>
<dbReference type="PROSITE" id="PS50255">
    <property type="entry name" value="CYTOCHROME_B5_2"/>
    <property type="match status" value="1"/>
</dbReference>
<dbReference type="Pfam" id="PF00173">
    <property type="entry name" value="Cyt-b5"/>
    <property type="match status" value="1"/>
</dbReference>
<dbReference type="CDD" id="cd00078">
    <property type="entry name" value="HECTc"/>
    <property type="match status" value="1"/>
</dbReference>
<dbReference type="Pfam" id="PF03256">
    <property type="entry name" value="ANAPC10"/>
    <property type="match status" value="1"/>
</dbReference>
<dbReference type="InterPro" id="IPR035983">
    <property type="entry name" value="Hect_E3_ubiquitin_ligase"/>
</dbReference>
<keyword evidence="6" id="KW-0597">Phosphoprotein</keyword>
<feature type="repeat" description="RCC1" evidence="15">
    <location>
        <begin position="655"/>
        <end position="706"/>
    </location>
</feature>
<feature type="repeat" description="RCC1" evidence="15">
    <location>
        <begin position="707"/>
        <end position="758"/>
    </location>
</feature>
<evidence type="ECO:0000259" key="21">
    <source>
        <dbReference type="PROSITE" id="PS51284"/>
    </source>
</evidence>
<feature type="compositionally biased region" description="Basic and acidic residues" evidence="16">
    <location>
        <begin position="1882"/>
        <end position="1900"/>
    </location>
</feature>
<feature type="compositionally biased region" description="Low complexity" evidence="16">
    <location>
        <begin position="1927"/>
        <end position="1937"/>
    </location>
</feature>
<gene>
    <name evidence="22" type="ORF">Ocin01_00136</name>
</gene>
<keyword evidence="7" id="KW-0808">Transferase</keyword>
<evidence type="ECO:0000256" key="1">
    <source>
        <dbReference type="ARBA" id="ARBA00000885"/>
    </source>
</evidence>
<dbReference type="Pfam" id="PF00415">
    <property type="entry name" value="RCC1"/>
    <property type="match status" value="2"/>
</dbReference>
<dbReference type="GO" id="GO:0061630">
    <property type="term" value="F:ubiquitin protein ligase activity"/>
    <property type="evidence" value="ECO:0007669"/>
    <property type="project" value="UniProtKB-EC"/>
</dbReference>
<proteinExistence type="predicted"/>
<evidence type="ECO:0000256" key="14">
    <source>
        <dbReference type="PROSITE-ProRule" id="PRU00228"/>
    </source>
</evidence>
<dbReference type="FunFam" id="2.130.10.30:FF:000006">
    <property type="entry name" value="E3 ubiquitin-protein ligase HERC2 isoform X1"/>
    <property type="match status" value="1"/>
</dbReference>
<feature type="region of interest" description="Disordered" evidence="16">
    <location>
        <begin position="1515"/>
        <end position="1539"/>
    </location>
</feature>
<dbReference type="GO" id="GO:0008270">
    <property type="term" value="F:zinc ion binding"/>
    <property type="evidence" value="ECO:0007669"/>
    <property type="project" value="UniProtKB-KW"/>
</dbReference>
<dbReference type="PROSITE" id="PS50237">
    <property type="entry name" value="HECT"/>
    <property type="match status" value="1"/>
</dbReference>
<dbReference type="SUPFAM" id="SSF63748">
    <property type="entry name" value="Tudor/PWWP/MBT"/>
    <property type="match status" value="1"/>
</dbReference>
<dbReference type="InterPro" id="IPR000433">
    <property type="entry name" value="Znf_ZZ"/>
</dbReference>
<feature type="region of interest" description="Disordered" evidence="16">
    <location>
        <begin position="1873"/>
        <end position="1945"/>
    </location>
</feature>
<comment type="pathway">
    <text evidence="3">Protein modification; protein ubiquitination.</text>
</comment>
<feature type="repeat" description="RCC1" evidence="15">
    <location>
        <begin position="4535"/>
        <end position="4586"/>
    </location>
</feature>
<evidence type="ECO:0000259" key="20">
    <source>
        <dbReference type="PROSITE" id="PS50255"/>
    </source>
</evidence>
<feature type="region of interest" description="Disordered" evidence="16">
    <location>
        <begin position="2875"/>
        <end position="2903"/>
    </location>
</feature>
<evidence type="ECO:0000259" key="19">
    <source>
        <dbReference type="PROSITE" id="PS50237"/>
    </source>
</evidence>
<dbReference type="InterPro" id="IPR000408">
    <property type="entry name" value="Reg_chr_condens"/>
</dbReference>
<evidence type="ECO:0000256" key="13">
    <source>
        <dbReference type="PROSITE-ProRule" id="PRU00104"/>
    </source>
</evidence>
<dbReference type="InterPro" id="IPR015940">
    <property type="entry name" value="UBA"/>
</dbReference>
<dbReference type="InterPro" id="IPR058923">
    <property type="entry name" value="RCC1-like_dom"/>
</dbReference>
<feature type="repeat" description="RCC1" evidence="15">
    <location>
        <begin position="601"/>
        <end position="652"/>
    </location>
</feature>
<feature type="repeat" description="RCC1" evidence="15">
    <location>
        <begin position="3731"/>
        <end position="3782"/>
    </location>
</feature>
<evidence type="ECO:0000256" key="2">
    <source>
        <dbReference type="ARBA" id="ARBA00004496"/>
    </source>
</evidence>
<dbReference type="SUPFAM" id="SSF56204">
    <property type="entry name" value="Hect, E3 ligase catalytic domain"/>
    <property type="match status" value="1"/>
</dbReference>
<keyword evidence="9" id="KW-0677">Repeat</keyword>
<dbReference type="InterPro" id="IPR009091">
    <property type="entry name" value="RCC1/BLIP-II"/>
</dbReference>
<dbReference type="SMART" id="SM01117">
    <property type="entry name" value="Cyt-b5"/>
    <property type="match status" value="1"/>
</dbReference>
<dbReference type="Gene3D" id="2.60.120.260">
    <property type="entry name" value="Galactose-binding domain-like"/>
    <property type="match status" value="1"/>
</dbReference>
<dbReference type="Proteomes" id="UP000094527">
    <property type="component" value="Unassembled WGS sequence"/>
</dbReference>
<reference evidence="22 23" key="1">
    <citation type="journal article" date="2016" name="Genome Biol. Evol.">
        <title>Gene Family Evolution Reflects Adaptation to Soil Environmental Stressors in the Genome of the Collembolan Orchesella cincta.</title>
        <authorList>
            <person name="Faddeeva-Vakhrusheva A."/>
            <person name="Derks M.F."/>
            <person name="Anvar S.Y."/>
            <person name="Agamennone V."/>
            <person name="Suring W."/>
            <person name="Smit S."/>
            <person name="van Straalen N.M."/>
            <person name="Roelofs D."/>
        </authorList>
    </citation>
    <scope>NUCLEOTIDE SEQUENCE [LARGE SCALE GENOMIC DNA]</scope>
    <source>
        <tissue evidence="22">Mixed pool</tissue>
    </source>
</reference>
<dbReference type="InterPro" id="IPR021097">
    <property type="entry name" value="CPH_domain"/>
</dbReference>
<feature type="domain" description="UBA" evidence="17">
    <location>
        <begin position="2818"/>
        <end position="2868"/>
    </location>
</feature>
<evidence type="ECO:0000256" key="4">
    <source>
        <dbReference type="ARBA" id="ARBA00012485"/>
    </source>
</evidence>
<dbReference type="SUPFAM" id="SSF49785">
    <property type="entry name" value="Galactose-binding domain-like"/>
    <property type="match status" value="1"/>
</dbReference>
<dbReference type="EC" id="2.3.2.26" evidence="4"/>
<dbReference type="SUPFAM" id="SSF57850">
    <property type="entry name" value="RING/U-box"/>
    <property type="match status" value="1"/>
</dbReference>
<dbReference type="InterPro" id="IPR014722">
    <property type="entry name" value="Rib_uL2_dom2"/>
</dbReference>
<evidence type="ECO:0000256" key="5">
    <source>
        <dbReference type="ARBA" id="ARBA00022490"/>
    </source>
</evidence>
<dbReference type="Gene3D" id="1.10.8.10">
    <property type="entry name" value="DNA helicase RuvA subunit, C-terminal domain"/>
    <property type="match status" value="1"/>
</dbReference>
<feature type="repeat" description="RCC1" evidence="15">
    <location>
        <begin position="549"/>
        <end position="600"/>
    </location>
</feature>
<keyword evidence="5" id="KW-0963">Cytoplasm</keyword>
<feature type="repeat" description="RCC1" evidence="15">
    <location>
        <begin position="3627"/>
        <end position="3678"/>
    </location>
</feature>
<dbReference type="Gene3D" id="3.30.2160.10">
    <property type="entry name" value="Hect, E3 ligase catalytic domain"/>
    <property type="match status" value="1"/>
</dbReference>
<evidence type="ECO:0000313" key="22">
    <source>
        <dbReference type="EMBL" id="ODN06550.1"/>
    </source>
</evidence>
<feature type="repeat" description="RCC1" evidence="15">
    <location>
        <begin position="3679"/>
        <end position="3730"/>
    </location>
</feature>
<feature type="compositionally biased region" description="Acidic residues" evidence="16">
    <location>
        <begin position="5396"/>
        <end position="5411"/>
    </location>
</feature>
<evidence type="ECO:0000256" key="16">
    <source>
        <dbReference type="SAM" id="MobiDB-lite"/>
    </source>
</evidence>
<comment type="caution">
    <text evidence="22">The sequence shown here is derived from an EMBL/GenBank/DDBJ whole genome shotgun (WGS) entry which is preliminary data.</text>
</comment>
<feature type="active site" description="Glycyl thioester intermediate" evidence="13">
    <location>
        <position position="5348"/>
    </location>
</feature>
<dbReference type="Gene3D" id="3.90.1750.10">
    <property type="entry name" value="Hect, E3 ligase catalytic domains"/>
    <property type="match status" value="1"/>
</dbReference>
<name>A0A1D2NMP4_ORCCI</name>
<evidence type="ECO:0000256" key="10">
    <source>
        <dbReference type="ARBA" id="ARBA00022771"/>
    </source>
</evidence>
<keyword evidence="10 14" id="KW-0863">Zinc-finger</keyword>
<dbReference type="SUPFAM" id="SSF159034">
    <property type="entry name" value="Mib/herc2 domain-like"/>
    <property type="match status" value="1"/>
</dbReference>
<dbReference type="InterPro" id="IPR000569">
    <property type="entry name" value="HECT_dom"/>
</dbReference>
<dbReference type="InterPro" id="IPR037252">
    <property type="entry name" value="Mib_Herc2_sf"/>
</dbReference>
<feature type="domain" description="Cytochrome b5 heme-binding" evidence="20">
    <location>
        <begin position="1347"/>
        <end position="1423"/>
    </location>
</feature>
<dbReference type="GO" id="GO:0005737">
    <property type="term" value="C:cytoplasm"/>
    <property type="evidence" value="ECO:0007669"/>
    <property type="project" value="UniProtKB-SubCell"/>
</dbReference>
<dbReference type="Gene3D" id="3.30.2410.10">
    <property type="entry name" value="Hect, E3 ligase catalytic domain"/>
    <property type="match status" value="1"/>
</dbReference>
<feature type="compositionally biased region" description="Low complexity" evidence="16">
    <location>
        <begin position="1519"/>
        <end position="1530"/>
    </location>
</feature>
<evidence type="ECO:0000259" key="18">
    <source>
        <dbReference type="PROSITE" id="PS50135"/>
    </source>
</evidence>
<dbReference type="Pfam" id="PF11515">
    <property type="entry name" value="Cul7"/>
    <property type="match status" value="1"/>
</dbReference>
<dbReference type="SMART" id="SM00291">
    <property type="entry name" value="ZnF_ZZ"/>
    <property type="match status" value="1"/>
</dbReference>
<evidence type="ECO:0000259" key="17">
    <source>
        <dbReference type="PROSITE" id="PS50030"/>
    </source>
</evidence>
<feature type="repeat" description="RCC1" evidence="15">
    <location>
        <begin position="3521"/>
        <end position="3572"/>
    </location>
</feature>
<accession>A0A1D2NMP4</accession>
<dbReference type="PANTHER" id="PTHR22870">
    <property type="entry name" value="REGULATOR OF CHROMOSOME CONDENSATION"/>
    <property type="match status" value="1"/>
</dbReference>
<keyword evidence="12" id="KW-0862">Zinc</keyword>
<feature type="repeat" description="RCC1" evidence="15">
    <location>
        <begin position="4641"/>
        <end position="4692"/>
    </location>
</feature>
<dbReference type="InterPro" id="IPR036400">
    <property type="entry name" value="Cyt_B5-like_heme/steroid_sf"/>
</dbReference>
<dbReference type="STRING" id="48709.A0A1D2NMP4"/>
<dbReference type="SUPFAM" id="SSF46934">
    <property type="entry name" value="UBA-like"/>
    <property type="match status" value="1"/>
</dbReference>
<dbReference type="SUPFAM" id="SSF55856">
    <property type="entry name" value="Cytochrome b5-like heme/steroid binding domain"/>
    <property type="match status" value="1"/>
</dbReference>
<feature type="repeat" description="RCC1" evidence="15">
    <location>
        <begin position="759"/>
        <end position="810"/>
    </location>
</feature>
<dbReference type="UniPathway" id="UPA00143"/>
<dbReference type="PROSITE" id="PS50012">
    <property type="entry name" value="RCC1_3"/>
    <property type="match status" value="18"/>
</dbReference>
<dbReference type="Pfam" id="PF25390">
    <property type="entry name" value="WD40_RLD"/>
    <property type="match status" value="3"/>
</dbReference>
<feature type="repeat" description="RCC1" evidence="15">
    <location>
        <begin position="4799"/>
        <end position="4850"/>
    </location>
</feature>
<dbReference type="Pfam" id="PF00632">
    <property type="entry name" value="HECT"/>
    <property type="match status" value="1"/>
</dbReference>
<feature type="compositionally biased region" description="Polar residues" evidence="16">
    <location>
        <begin position="2877"/>
        <end position="2892"/>
    </location>
</feature>
<dbReference type="InterPro" id="IPR008979">
    <property type="entry name" value="Galactose-bd-like_sf"/>
</dbReference>
<evidence type="ECO:0000256" key="12">
    <source>
        <dbReference type="ARBA" id="ARBA00022833"/>
    </source>
</evidence>
<feature type="repeat" description="RCC1" evidence="15">
    <location>
        <begin position="3573"/>
        <end position="3624"/>
    </location>
</feature>
<dbReference type="InterPro" id="IPR051210">
    <property type="entry name" value="Ub_ligase/GEF_domain"/>
</dbReference>
<dbReference type="SUPFAM" id="SSF50985">
    <property type="entry name" value="RCC1/BLIP-II"/>
    <property type="match status" value="3"/>
</dbReference>
<evidence type="ECO:0000256" key="7">
    <source>
        <dbReference type="ARBA" id="ARBA00022679"/>
    </source>
</evidence>
<dbReference type="OrthoDB" id="239701at2759"/>
<keyword evidence="8" id="KW-0479">Metal-binding</keyword>
<dbReference type="SMART" id="SM00119">
    <property type="entry name" value="HECTc"/>
    <property type="match status" value="1"/>
</dbReference>
<feature type="region of interest" description="Disordered" evidence="16">
    <location>
        <begin position="2783"/>
        <end position="2803"/>
    </location>
</feature>
<evidence type="ECO:0000256" key="6">
    <source>
        <dbReference type="ARBA" id="ARBA00022553"/>
    </source>
</evidence>
<dbReference type="InterPro" id="IPR004939">
    <property type="entry name" value="APC_su10/DOC_dom"/>
</dbReference>
<dbReference type="SMART" id="SM01337">
    <property type="entry name" value="APC10"/>
    <property type="match status" value="1"/>
</dbReference>
<dbReference type="Pfam" id="PF00569">
    <property type="entry name" value="ZZ"/>
    <property type="match status" value="1"/>
</dbReference>
<dbReference type="InterPro" id="IPR043145">
    <property type="entry name" value="Znf_ZZ_sf"/>
</dbReference>
<comment type="catalytic activity">
    <reaction evidence="1">
        <text>S-ubiquitinyl-[E2 ubiquitin-conjugating enzyme]-L-cysteine + [acceptor protein]-L-lysine = [E2 ubiquitin-conjugating enzyme]-L-cysteine + N(6)-ubiquitinyl-[acceptor protein]-L-lysine.</text>
        <dbReference type="EC" id="2.3.2.26"/>
    </reaction>
</comment>
<dbReference type="PANTHER" id="PTHR22870:SF155">
    <property type="entry name" value="E3 UBIQUITIN-PROTEIN LIGASE HERC1-RELATED"/>
    <property type="match status" value="1"/>
</dbReference>
<feature type="domain" description="ZZ-type" evidence="18">
    <location>
        <begin position="3119"/>
        <end position="3170"/>
    </location>
</feature>
<feature type="compositionally biased region" description="Basic and acidic residues" evidence="16">
    <location>
        <begin position="1909"/>
        <end position="1918"/>
    </location>
</feature>
<feature type="compositionally biased region" description="Low complexity" evidence="16">
    <location>
        <begin position="2788"/>
        <end position="2803"/>
    </location>
</feature>
<comment type="subcellular location">
    <subcellularLocation>
        <location evidence="2">Cytoplasm</location>
    </subcellularLocation>
</comment>
<dbReference type="Gene3D" id="3.30.60.90">
    <property type="match status" value="1"/>
</dbReference>
<keyword evidence="11 13" id="KW-0833">Ubl conjugation pathway</keyword>
<feature type="region of interest" description="Disordered" evidence="16">
    <location>
        <begin position="5393"/>
        <end position="5425"/>
    </location>
</feature>
<feature type="domain" description="DOC" evidence="21">
    <location>
        <begin position="3185"/>
        <end position="3363"/>
    </location>
</feature>
<dbReference type="OMA" id="WRNHGST"/>
<organism evidence="22 23">
    <name type="scientific">Orchesella cincta</name>
    <name type="common">Springtail</name>
    <name type="synonym">Podura cincta</name>
    <dbReference type="NCBI Taxonomy" id="48709"/>
    <lineage>
        <taxon>Eukaryota</taxon>
        <taxon>Metazoa</taxon>
        <taxon>Ecdysozoa</taxon>
        <taxon>Arthropoda</taxon>
        <taxon>Hexapoda</taxon>
        <taxon>Collembola</taxon>
        <taxon>Entomobryomorpha</taxon>
        <taxon>Entomobryoidea</taxon>
        <taxon>Orchesellidae</taxon>
        <taxon>Orchesellinae</taxon>
        <taxon>Orchesella</taxon>
    </lineage>
</organism>
<protein>
    <recommendedName>
        <fullName evidence="4">HECT-type E3 ubiquitin transferase</fullName>
        <ecNumber evidence="4">2.3.2.26</ecNumber>
    </recommendedName>
</protein>
<feature type="repeat" description="RCC1" evidence="15">
    <location>
        <begin position="4587"/>
        <end position="4640"/>
    </location>
</feature>
<dbReference type="PRINTS" id="PR00633">
    <property type="entry name" value="RCCNDNSATION"/>
</dbReference>
<evidence type="ECO:0000313" key="23">
    <source>
        <dbReference type="Proteomes" id="UP000094527"/>
    </source>
</evidence>
<feature type="repeat" description="RCC1" evidence="15">
    <location>
        <begin position="3415"/>
        <end position="3466"/>
    </location>
</feature>
<feature type="repeat" description="RCC1" evidence="15">
    <location>
        <begin position="4747"/>
        <end position="4798"/>
    </location>
</feature>
<dbReference type="InterPro" id="IPR001199">
    <property type="entry name" value="Cyt_B5-like_heme/steroid-bd"/>
</dbReference>
<dbReference type="PROSITE" id="PS51284">
    <property type="entry name" value="DOC"/>
    <property type="match status" value="1"/>
</dbReference>
<dbReference type="Gene3D" id="2.30.30.40">
    <property type="entry name" value="SH3 Domains"/>
    <property type="match status" value="1"/>
</dbReference>
<dbReference type="Gene3D" id="2.30.30.30">
    <property type="match status" value="1"/>
</dbReference>
<feature type="repeat" description="RCC1" evidence="15">
    <location>
        <begin position="4693"/>
        <end position="4744"/>
    </location>
</feature>
<feature type="domain" description="HECT" evidence="19">
    <location>
        <begin position="5053"/>
        <end position="5371"/>
    </location>
</feature>
<keyword evidence="23" id="KW-1185">Reference proteome</keyword>
<dbReference type="GO" id="GO:0016567">
    <property type="term" value="P:protein ubiquitination"/>
    <property type="evidence" value="ECO:0007669"/>
    <property type="project" value="UniProtKB-UniPathway"/>
</dbReference>
<feature type="repeat" description="RCC1" evidence="15">
    <location>
        <begin position="3467"/>
        <end position="3520"/>
    </location>
</feature>
<dbReference type="FunFam" id="2.130.10.30:FF:000004">
    <property type="entry name" value="E3 ubiquitin-protein ligase HERC2 isoform X2"/>
    <property type="match status" value="1"/>
</dbReference>
<dbReference type="Gene3D" id="2.130.10.30">
    <property type="entry name" value="Regulator of chromosome condensation 1/beta-lactamase-inhibitor protein II"/>
    <property type="match status" value="3"/>
</dbReference>
<evidence type="ECO:0000256" key="9">
    <source>
        <dbReference type="ARBA" id="ARBA00022737"/>
    </source>
</evidence>
<dbReference type="PROSITE" id="PS50135">
    <property type="entry name" value="ZF_ZZ_2"/>
    <property type="match status" value="1"/>
</dbReference>
<evidence type="ECO:0000256" key="11">
    <source>
        <dbReference type="ARBA" id="ARBA00022786"/>
    </source>
</evidence>
<dbReference type="CDD" id="cd14402">
    <property type="entry name" value="UBA_HERC2"/>
    <property type="match status" value="1"/>
</dbReference>
<evidence type="ECO:0000256" key="3">
    <source>
        <dbReference type="ARBA" id="ARBA00004906"/>
    </source>
</evidence>
<dbReference type="InterPro" id="IPR009060">
    <property type="entry name" value="UBA-like_sf"/>
</dbReference>
<dbReference type="PROSITE" id="PS50030">
    <property type="entry name" value="UBA"/>
    <property type="match status" value="1"/>
</dbReference>
<dbReference type="GO" id="GO:0009966">
    <property type="term" value="P:regulation of signal transduction"/>
    <property type="evidence" value="ECO:0007669"/>
    <property type="project" value="UniProtKB-ARBA"/>
</dbReference>
<evidence type="ECO:0000256" key="15">
    <source>
        <dbReference type="PROSITE-ProRule" id="PRU00235"/>
    </source>
</evidence>
<dbReference type="Gene3D" id="3.10.120.10">
    <property type="entry name" value="Cytochrome b5-like heme/steroid binding domain"/>
    <property type="match status" value="1"/>
</dbReference>
<dbReference type="FunFam" id="3.30.2410.10:FF:000006">
    <property type="entry name" value="probable E3 ubiquitin-protein ligase HERC1 isoform X2"/>
    <property type="match status" value="1"/>
</dbReference>
<evidence type="ECO:0000256" key="8">
    <source>
        <dbReference type="ARBA" id="ARBA00022723"/>
    </source>
</evidence>